<dbReference type="AlphaFoldDB" id="A0A6A5XAB6"/>
<reference evidence="2" key="1">
    <citation type="journal article" date="2020" name="Stud. Mycol.">
        <title>101 Dothideomycetes genomes: a test case for predicting lifestyles and emergence of pathogens.</title>
        <authorList>
            <person name="Haridas S."/>
            <person name="Albert R."/>
            <person name="Binder M."/>
            <person name="Bloem J."/>
            <person name="Labutti K."/>
            <person name="Salamov A."/>
            <person name="Andreopoulos B."/>
            <person name="Baker S."/>
            <person name="Barry K."/>
            <person name="Bills G."/>
            <person name="Bluhm B."/>
            <person name="Cannon C."/>
            <person name="Castanera R."/>
            <person name="Culley D."/>
            <person name="Daum C."/>
            <person name="Ezra D."/>
            <person name="Gonzalez J."/>
            <person name="Henrissat B."/>
            <person name="Kuo A."/>
            <person name="Liang C."/>
            <person name="Lipzen A."/>
            <person name="Lutzoni F."/>
            <person name="Magnuson J."/>
            <person name="Mondo S."/>
            <person name="Nolan M."/>
            <person name="Ohm R."/>
            <person name="Pangilinan J."/>
            <person name="Park H.-J."/>
            <person name="Ramirez L."/>
            <person name="Alfaro M."/>
            <person name="Sun H."/>
            <person name="Tritt A."/>
            <person name="Yoshinaga Y."/>
            <person name="Zwiers L.-H."/>
            <person name="Turgeon B."/>
            <person name="Goodwin S."/>
            <person name="Spatafora J."/>
            <person name="Crous P."/>
            <person name="Grigoriev I."/>
        </authorList>
    </citation>
    <scope>NUCLEOTIDE SEQUENCE</scope>
    <source>
        <strain evidence="2">CBS 175.79</strain>
    </source>
</reference>
<keyword evidence="1" id="KW-0472">Membrane</keyword>
<evidence type="ECO:0000313" key="2">
    <source>
        <dbReference type="EMBL" id="KAF2009853.1"/>
    </source>
</evidence>
<feature type="transmembrane region" description="Helical" evidence="1">
    <location>
        <begin position="48"/>
        <end position="71"/>
    </location>
</feature>
<accession>A0A6A5XAB6</accession>
<keyword evidence="3" id="KW-1185">Reference proteome</keyword>
<dbReference type="EMBL" id="ML978077">
    <property type="protein sequence ID" value="KAF2009853.1"/>
    <property type="molecule type" value="Genomic_DNA"/>
</dbReference>
<protein>
    <submittedName>
        <fullName evidence="2">Uncharacterized protein</fullName>
    </submittedName>
</protein>
<evidence type="ECO:0000313" key="3">
    <source>
        <dbReference type="Proteomes" id="UP000799778"/>
    </source>
</evidence>
<dbReference type="RefSeq" id="XP_033378192.1">
    <property type="nucleotide sequence ID" value="XM_033529336.1"/>
</dbReference>
<keyword evidence="1" id="KW-1133">Transmembrane helix</keyword>
<proteinExistence type="predicted"/>
<dbReference type="GeneID" id="54286733"/>
<keyword evidence="1" id="KW-0812">Transmembrane</keyword>
<dbReference type="Proteomes" id="UP000799778">
    <property type="component" value="Unassembled WGS sequence"/>
</dbReference>
<sequence length="72" mass="7923">MNQRANRRLPIDALSGLGDRILVPSSTQCLNPRPPVLLIYKTLPTMPIVTLCATVTLRLSFIAIIGCPWAYS</sequence>
<organism evidence="2 3">
    <name type="scientific">Aaosphaeria arxii CBS 175.79</name>
    <dbReference type="NCBI Taxonomy" id="1450172"/>
    <lineage>
        <taxon>Eukaryota</taxon>
        <taxon>Fungi</taxon>
        <taxon>Dikarya</taxon>
        <taxon>Ascomycota</taxon>
        <taxon>Pezizomycotina</taxon>
        <taxon>Dothideomycetes</taxon>
        <taxon>Pleosporomycetidae</taxon>
        <taxon>Pleosporales</taxon>
        <taxon>Pleosporales incertae sedis</taxon>
        <taxon>Aaosphaeria</taxon>
    </lineage>
</organism>
<name>A0A6A5XAB6_9PLEO</name>
<evidence type="ECO:0000256" key="1">
    <source>
        <dbReference type="SAM" id="Phobius"/>
    </source>
</evidence>
<gene>
    <name evidence="2" type="ORF">BU24DRAFT_427883</name>
</gene>